<evidence type="ECO:0000256" key="2">
    <source>
        <dbReference type="ARBA" id="ARBA00009477"/>
    </source>
</evidence>
<dbReference type="RefSeq" id="WP_214625277.1">
    <property type="nucleotide sequence ID" value="NZ_JAHGAW010000014.1"/>
</dbReference>
<dbReference type="Pfam" id="PF25967">
    <property type="entry name" value="RND-MFP_C"/>
    <property type="match status" value="1"/>
</dbReference>
<dbReference type="AlphaFoldDB" id="A0A9X1DFP1"/>
<dbReference type="InterPro" id="IPR058627">
    <property type="entry name" value="MdtA-like_C"/>
</dbReference>
<dbReference type="Pfam" id="PF25944">
    <property type="entry name" value="Beta-barrel_RND"/>
    <property type="match status" value="1"/>
</dbReference>
<keyword evidence="3" id="KW-0175">Coiled coil</keyword>
<sequence>MNDGDDKPAPRLLHPMRVTMRPERLIAALILTTLAGCGANAPPPPPTPEVLVAQPLNRQITDWEDYSGRFEAVDAVDVRPRVSGLLQSVHFRDGQSVSRGQLLFVIDQRPFAARLAQARAGVQRAEAALANAEAEQKRATALIGSGFISQSVADTRLANQRQAAAELAQARAAADAAALDLSFTRITAPVSGRVSYRRLAPGNLVSAEQSLLTTIMTQNPIRFVFDAPEAAFLKYRRANGGAGAVHIRLEDETEFKWTGTLETLDNAIDRGSGTIRGQALVPNPTGLLTPGMFGRMRWMASSAHQALLVPDEAILIDQTRPVVYVVGKDNLVEQKIVDRGNLVDGLRVIRSGLLPGDRVIVSGMQRARQGLKVDAKPGRIAAFPAGVTRGTAPPLGQTP</sequence>
<feature type="domain" description="Multidrug resistance protein MdtA-like alpha-helical hairpin" evidence="4">
    <location>
        <begin position="115"/>
        <end position="184"/>
    </location>
</feature>
<dbReference type="GO" id="GO:0022857">
    <property type="term" value="F:transmembrane transporter activity"/>
    <property type="evidence" value="ECO:0007669"/>
    <property type="project" value="InterPro"/>
</dbReference>
<evidence type="ECO:0000259" key="4">
    <source>
        <dbReference type="Pfam" id="PF25876"/>
    </source>
</evidence>
<dbReference type="SUPFAM" id="SSF111369">
    <property type="entry name" value="HlyD-like secretion proteins"/>
    <property type="match status" value="1"/>
</dbReference>
<dbReference type="GO" id="GO:0005886">
    <property type="term" value="C:plasma membrane"/>
    <property type="evidence" value="ECO:0007669"/>
    <property type="project" value="TreeGrafter"/>
</dbReference>
<dbReference type="GO" id="GO:0046677">
    <property type="term" value="P:response to antibiotic"/>
    <property type="evidence" value="ECO:0007669"/>
    <property type="project" value="TreeGrafter"/>
</dbReference>
<comment type="similarity">
    <text evidence="2">Belongs to the membrane fusion protein (MFP) (TC 8.A.1) family.</text>
</comment>
<comment type="caution">
    <text evidence="8">The sequence shown here is derived from an EMBL/GenBank/DDBJ whole genome shotgun (WGS) entry which is preliminary data.</text>
</comment>
<protein>
    <submittedName>
        <fullName evidence="8">Efflux RND transporter periplasmic adaptor subunit</fullName>
    </submittedName>
</protein>
<dbReference type="Pfam" id="PF25876">
    <property type="entry name" value="HH_MFP_RND"/>
    <property type="match status" value="1"/>
</dbReference>
<dbReference type="InterPro" id="IPR058625">
    <property type="entry name" value="MdtA-like_BSH"/>
</dbReference>
<proteinExistence type="inferred from homology"/>
<comment type="subcellular location">
    <subcellularLocation>
        <location evidence="1">Cell envelope</location>
    </subcellularLocation>
</comment>
<feature type="domain" description="Multidrug resistance protein MdtA-like barrel-sandwich hybrid" evidence="5">
    <location>
        <begin position="75"/>
        <end position="211"/>
    </location>
</feature>
<evidence type="ECO:0000313" key="8">
    <source>
        <dbReference type="EMBL" id="MBT2189019.1"/>
    </source>
</evidence>
<evidence type="ECO:0000259" key="7">
    <source>
        <dbReference type="Pfam" id="PF25967"/>
    </source>
</evidence>
<dbReference type="InterPro" id="IPR006143">
    <property type="entry name" value="RND_pump_MFP"/>
</dbReference>
<accession>A0A9X1DFP1</accession>
<organism evidence="8 9">
    <name type="scientific">Sphingobium nicotianae</name>
    <dbReference type="NCBI Taxonomy" id="2782607"/>
    <lineage>
        <taxon>Bacteria</taxon>
        <taxon>Pseudomonadati</taxon>
        <taxon>Pseudomonadota</taxon>
        <taxon>Alphaproteobacteria</taxon>
        <taxon>Sphingomonadales</taxon>
        <taxon>Sphingomonadaceae</taxon>
        <taxon>Sphingobium</taxon>
    </lineage>
</organism>
<dbReference type="Gene3D" id="2.40.420.20">
    <property type="match status" value="1"/>
</dbReference>
<dbReference type="Gene3D" id="2.40.30.170">
    <property type="match status" value="1"/>
</dbReference>
<feature type="domain" description="Multidrug resistance protein MdtA-like C-terminal permuted SH3" evidence="7">
    <location>
        <begin position="305"/>
        <end position="366"/>
    </location>
</feature>
<dbReference type="Gene3D" id="2.40.50.100">
    <property type="match status" value="1"/>
</dbReference>
<evidence type="ECO:0000259" key="5">
    <source>
        <dbReference type="Pfam" id="PF25917"/>
    </source>
</evidence>
<dbReference type="InterPro" id="IPR058626">
    <property type="entry name" value="MdtA-like_b-barrel"/>
</dbReference>
<dbReference type="InterPro" id="IPR058624">
    <property type="entry name" value="MdtA-like_HH"/>
</dbReference>
<gene>
    <name evidence="8" type="ORF">KK488_18895</name>
</gene>
<dbReference type="Gene3D" id="1.10.287.470">
    <property type="entry name" value="Helix hairpin bin"/>
    <property type="match status" value="1"/>
</dbReference>
<evidence type="ECO:0000256" key="1">
    <source>
        <dbReference type="ARBA" id="ARBA00004196"/>
    </source>
</evidence>
<feature type="domain" description="Multidrug resistance protein MdtA-like beta-barrel" evidence="6">
    <location>
        <begin position="220"/>
        <end position="297"/>
    </location>
</feature>
<dbReference type="PANTHER" id="PTHR30158:SF10">
    <property type="entry name" value="CATION EFFLUX PUMP"/>
    <property type="match status" value="1"/>
</dbReference>
<dbReference type="NCBIfam" id="TIGR01730">
    <property type="entry name" value="RND_mfp"/>
    <property type="match status" value="1"/>
</dbReference>
<feature type="coiled-coil region" evidence="3">
    <location>
        <begin position="115"/>
        <end position="142"/>
    </location>
</feature>
<dbReference type="GO" id="GO:0030313">
    <property type="term" value="C:cell envelope"/>
    <property type="evidence" value="ECO:0007669"/>
    <property type="project" value="UniProtKB-SubCell"/>
</dbReference>
<dbReference type="Proteomes" id="UP001138757">
    <property type="component" value="Unassembled WGS sequence"/>
</dbReference>
<evidence type="ECO:0000259" key="6">
    <source>
        <dbReference type="Pfam" id="PF25944"/>
    </source>
</evidence>
<dbReference type="Pfam" id="PF25917">
    <property type="entry name" value="BSH_RND"/>
    <property type="match status" value="1"/>
</dbReference>
<dbReference type="EMBL" id="JAHGAW010000014">
    <property type="protein sequence ID" value="MBT2189019.1"/>
    <property type="molecule type" value="Genomic_DNA"/>
</dbReference>
<reference evidence="8" key="1">
    <citation type="submission" date="2021-05" db="EMBL/GenBank/DDBJ databases">
        <title>Genome of Sphingobium sp. strain.</title>
        <authorList>
            <person name="Fan R."/>
        </authorList>
    </citation>
    <scope>NUCLEOTIDE SEQUENCE</scope>
    <source>
        <strain evidence="8">H33</strain>
    </source>
</reference>
<evidence type="ECO:0000313" key="9">
    <source>
        <dbReference type="Proteomes" id="UP001138757"/>
    </source>
</evidence>
<evidence type="ECO:0000256" key="3">
    <source>
        <dbReference type="SAM" id="Coils"/>
    </source>
</evidence>
<keyword evidence="9" id="KW-1185">Reference proteome</keyword>
<name>A0A9X1DFP1_9SPHN</name>
<dbReference type="PANTHER" id="PTHR30158">
    <property type="entry name" value="ACRA/E-RELATED COMPONENT OF DRUG EFFLUX TRANSPORTER"/>
    <property type="match status" value="1"/>
</dbReference>